<evidence type="ECO:0000259" key="1">
    <source>
        <dbReference type="PROSITE" id="PS51186"/>
    </source>
</evidence>
<dbReference type="Pfam" id="PF13302">
    <property type="entry name" value="Acetyltransf_3"/>
    <property type="match status" value="1"/>
</dbReference>
<dbReference type="PANTHER" id="PTHR43415">
    <property type="entry name" value="SPERMIDINE N(1)-ACETYLTRANSFERASE"/>
    <property type="match status" value="1"/>
</dbReference>
<dbReference type="InterPro" id="IPR000182">
    <property type="entry name" value="GNAT_dom"/>
</dbReference>
<name>A0A660S5N8_UNCT6</name>
<gene>
    <name evidence="2" type="ORF">DRP44_07300</name>
</gene>
<evidence type="ECO:0000313" key="3">
    <source>
        <dbReference type="Proteomes" id="UP000282321"/>
    </source>
</evidence>
<dbReference type="Proteomes" id="UP000282321">
    <property type="component" value="Unassembled WGS sequence"/>
</dbReference>
<dbReference type="InterPro" id="IPR016181">
    <property type="entry name" value="Acyl_CoA_acyltransferase"/>
</dbReference>
<keyword evidence="2" id="KW-0808">Transferase</keyword>
<dbReference type="SUPFAM" id="SSF55729">
    <property type="entry name" value="Acyl-CoA N-acyltransferases (Nat)"/>
    <property type="match status" value="1"/>
</dbReference>
<protein>
    <submittedName>
        <fullName evidence="2">N-acetyltransferase</fullName>
    </submittedName>
</protein>
<proteinExistence type="predicted"/>
<dbReference type="PANTHER" id="PTHR43415:SF3">
    <property type="entry name" value="GNAT-FAMILY ACETYLTRANSFERASE"/>
    <property type="match status" value="1"/>
</dbReference>
<dbReference type="GO" id="GO:0016747">
    <property type="term" value="F:acyltransferase activity, transferring groups other than amino-acyl groups"/>
    <property type="evidence" value="ECO:0007669"/>
    <property type="project" value="InterPro"/>
</dbReference>
<accession>A0A660S5N8</accession>
<dbReference type="AlphaFoldDB" id="A0A660S5N8"/>
<feature type="domain" description="N-acetyltransferase" evidence="1">
    <location>
        <begin position="2"/>
        <end position="154"/>
    </location>
</feature>
<dbReference type="EMBL" id="QNBC01000119">
    <property type="protein sequence ID" value="RKX64971.1"/>
    <property type="molecule type" value="Genomic_DNA"/>
</dbReference>
<dbReference type="Gene3D" id="3.40.630.30">
    <property type="match status" value="1"/>
</dbReference>
<reference evidence="2 3" key="1">
    <citation type="submission" date="2018-06" db="EMBL/GenBank/DDBJ databases">
        <title>Extensive metabolic versatility and redundancy in microbially diverse, dynamic hydrothermal sediments.</title>
        <authorList>
            <person name="Dombrowski N."/>
            <person name="Teske A."/>
            <person name="Baker B.J."/>
        </authorList>
    </citation>
    <scope>NUCLEOTIDE SEQUENCE [LARGE SCALE GENOMIC DNA]</scope>
    <source>
        <strain evidence="2">B35_G9</strain>
    </source>
</reference>
<dbReference type="PROSITE" id="PS51186">
    <property type="entry name" value="GNAT"/>
    <property type="match status" value="1"/>
</dbReference>
<dbReference type="CDD" id="cd04301">
    <property type="entry name" value="NAT_SF"/>
    <property type="match status" value="1"/>
</dbReference>
<organism evidence="2 3">
    <name type="scientific">candidate division TA06 bacterium</name>
    <dbReference type="NCBI Taxonomy" id="2250710"/>
    <lineage>
        <taxon>Bacteria</taxon>
        <taxon>Bacteria division TA06</taxon>
    </lineage>
</organism>
<sequence>MIELTPLSGKYFGVLFEWERDEKLQGLVGRGKKLSFTAFSELWYELIARCKNCYYIILDDKLPIGFCNIYNIDRKNKNAEIGYYIGDDRYRFKGKGRIFLKKLLQIAFYEHNLHKIYAKTFGTNAGNIKFLKSFGFKEEGYLREDKFEDGQYEDVVIFGLLEKEFRRFIGMGDELI</sequence>
<comment type="caution">
    <text evidence="2">The sequence shown here is derived from an EMBL/GenBank/DDBJ whole genome shotgun (WGS) entry which is preliminary data.</text>
</comment>
<evidence type="ECO:0000313" key="2">
    <source>
        <dbReference type="EMBL" id="RKX64971.1"/>
    </source>
</evidence>